<accession>A0A1A8W8B7</accession>
<dbReference type="Proteomes" id="UP000078597">
    <property type="component" value="Unassembled WGS sequence"/>
</dbReference>
<evidence type="ECO:0000313" key="2">
    <source>
        <dbReference type="EMBL" id="SBS88213.1"/>
    </source>
</evidence>
<reference evidence="3" key="1">
    <citation type="submission" date="2016-05" db="EMBL/GenBank/DDBJ databases">
        <authorList>
            <person name="Naeem Raeece"/>
        </authorList>
    </citation>
    <scope>NUCLEOTIDE SEQUENCE [LARGE SCALE GENOMIC DNA]</scope>
</reference>
<dbReference type="AlphaFoldDB" id="A0A1A8W8B7"/>
<feature type="compositionally biased region" description="Low complexity" evidence="1">
    <location>
        <begin position="99"/>
        <end position="115"/>
    </location>
</feature>
<dbReference type="EMBL" id="FLQW01001175">
    <property type="protein sequence ID" value="SBS88213.1"/>
    <property type="molecule type" value="Genomic_DNA"/>
</dbReference>
<sequence length="278" mass="31587">MGSDGLVASSSHLNNLNKNNAFYSNISSGVIGNVSGVGKMEQGKNLSCNSLKRSSQVVVGNTNLSNPFNYNGNSHFPVGGQNDTTKNELNEMVSQIQFNNNNDNSNDNNNNNDSNKLNEIPFTNENEILFEQNYIQNNLKKRILFFNENFIKSLESINNHNLNSYNENRSTIYTFPCSEPFNNAIFYIKGIEECKNGDRFDVDNALYNKIILKNNTFEFTVLKNINNNEKINHEDIALDIYYPLLHVEKIKFRQPLTAEISNQQIHTPFELGKIPTVI</sequence>
<evidence type="ECO:0000256" key="1">
    <source>
        <dbReference type="SAM" id="MobiDB-lite"/>
    </source>
</evidence>
<gene>
    <name evidence="2" type="ORF">PMALA_021910</name>
</gene>
<feature type="region of interest" description="Disordered" evidence="1">
    <location>
        <begin position="98"/>
        <end position="117"/>
    </location>
</feature>
<evidence type="ECO:0000313" key="3">
    <source>
        <dbReference type="Proteomes" id="UP000078597"/>
    </source>
</evidence>
<proteinExistence type="predicted"/>
<organism evidence="2 3">
    <name type="scientific">Plasmodium malariae</name>
    <dbReference type="NCBI Taxonomy" id="5858"/>
    <lineage>
        <taxon>Eukaryota</taxon>
        <taxon>Sar</taxon>
        <taxon>Alveolata</taxon>
        <taxon>Apicomplexa</taxon>
        <taxon>Aconoidasida</taxon>
        <taxon>Haemosporida</taxon>
        <taxon>Plasmodiidae</taxon>
        <taxon>Plasmodium</taxon>
        <taxon>Plasmodium (Plasmodium)</taxon>
    </lineage>
</organism>
<protein>
    <submittedName>
        <fullName evidence="2">Uncharacterized protein</fullName>
    </submittedName>
</protein>
<dbReference type="VEuPathDB" id="PlasmoDB:PmUG01_12043400"/>
<name>A0A1A8W8B7_PLAMA</name>